<evidence type="ECO:0008006" key="4">
    <source>
        <dbReference type="Google" id="ProtNLM"/>
    </source>
</evidence>
<dbReference type="Proteomes" id="UP000308744">
    <property type="component" value="Unassembled WGS sequence"/>
</dbReference>
<comment type="caution">
    <text evidence="2">The sequence shown here is derived from an EMBL/GenBank/DDBJ whole genome shotgun (WGS) entry which is preliminary data.</text>
</comment>
<evidence type="ECO:0000313" key="3">
    <source>
        <dbReference type="Proteomes" id="UP000308744"/>
    </source>
</evidence>
<feature type="chain" id="PRO_5038906941" description="Glycine zipper family protein" evidence="1">
    <location>
        <begin position="22"/>
        <end position="180"/>
    </location>
</feature>
<name>A0A4U2ZDS2_9BACI</name>
<dbReference type="AlphaFoldDB" id="A0A4U2ZDS2"/>
<evidence type="ECO:0000256" key="1">
    <source>
        <dbReference type="SAM" id="SignalP"/>
    </source>
</evidence>
<accession>A0A4U2ZDS2</accession>
<sequence length="180" mass="18851">MRKLFFMLTCLVLLFFFTANIGLPAATVSAAEQKNDFAITILNESTMRLDLLNEDAKIENDEVGNIMITKGDYTEILPTQAIDSHGNEVHLIYKSVANGLIIELHNHEQPIHTTRLARSKWKCTLGVLGGYYLGALSGLGVGAGVGSVLPIIGNAVGAAGGAIIGAAGGAMSGAASSCFD</sequence>
<gene>
    <name evidence="2" type="ORF">FC756_01575</name>
</gene>
<evidence type="ECO:0000313" key="2">
    <source>
        <dbReference type="EMBL" id="TKI72494.1"/>
    </source>
</evidence>
<keyword evidence="3" id="KW-1185">Reference proteome</keyword>
<feature type="signal peptide" evidence="1">
    <location>
        <begin position="1"/>
        <end position="21"/>
    </location>
</feature>
<protein>
    <recommendedName>
        <fullName evidence="4">Glycine zipper family protein</fullName>
    </recommendedName>
</protein>
<proteinExistence type="predicted"/>
<keyword evidence="1" id="KW-0732">Signal</keyword>
<dbReference type="RefSeq" id="WP_107895249.1">
    <property type="nucleotide sequence ID" value="NZ_PYWM01000008.1"/>
</dbReference>
<reference evidence="2 3" key="1">
    <citation type="submission" date="2019-04" db="EMBL/GenBank/DDBJ databases">
        <title>Lysinibacillus genome sequencing.</title>
        <authorList>
            <person name="Dunlap C."/>
        </authorList>
    </citation>
    <scope>NUCLEOTIDE SEQUENCE [LARGE SCALE GENOMIC DNA]</scope>
    <source>
        <strain evidence="2 3">CCTCC AB 2010389</strain>
    </source>
</reference>
<organism evidence="2 3">
    <name type="scientific">Lysinibacillus mangiferihumi</name>
    <dbReference type="NCBI Taxonomy" id="1130819"/>
    <lineage>
        <taxon>Bacteria</taxon>
        <taxon>Bacillati</taxon>
        <taxon>Bacillota</taxon>
        <taxon>Bacilli</taxon>
        <taxon>Bacillales</taxon>
        <taxon>Bacillaceae</taxon>
        <taxon>Lysinibacillus</taxon>
    </lineage>
</organism>
<dbReference type="EMBL" id="SZPU01000005">
    <property type="protein sequence ID" value="TKI72494.1"/>
    <property type="molecule type" value="Genomic_DNA"/>
</dbReference>